<keyword evidence="3" id="KW-1185">Reference proteome</keyword>
<accession>A0A8H3FAZ4</accession>
<organism evidence="2 3">
    <name type="scientific">Gomphillus americanus</name>
    <dbReference type="NCBI Taxonomy" id="1940652"/>
    <lineage>
        <taxon>Eukaryota</taxon>
        <taxon>Fungi</taxon>
        <taxon>Dikarya</taxon>
        <taxon>Ascomycota</taxon>
        <taxon>Pezizomycotina</taxon>
        <taxon>Lecanoromycetes</taxon>
        <taxon>OSLEUM clade</taxon>
        <taxon>Ostropomycetidae</taxon>
        <taxon>Ostropales</taxon>
        <taxon>Graphidaceae</taxon>
        <taxon>Gomphilloideae</taxon>
        <taxon>Gomphillus</taxon>
    </lineage>
</organism>
<feature type="compositionally biased region" description="Gly residues" evidence="1">
    <location>
        <begin position="213"/>
        <end position="224"/>
    </location>
</feature>
<dbReference type="Proteomes" id="UP000664169">
    <property type="component" value="Unassembled WGS sequence"/>
</dbReference>
<protein>
    <submittedName>
        <fullName evidence="2">Uncharacterized protein</fullName>
    </submittedName>
</protein>
<evidence type="ECO:0000313" key="2">
    <source>
        <dbReference type="EMBL" id="CAF9919322.1"/>
    </source>
</evidence>
<reference evidence="2" key="1">
    <citation type="submission" date="2021-03" db="EMBL/GenBank/DDBJ databases">
        <authorList>
            <person name="Tagirdzhanova G."/>
        </authorList>
    </citation>
    <scope>NUCLEOTIDE SEQUENCE</scope>
</reference>
<feature type="compositionally biased region" description="Low complexity" evidence="1">
    <location>
        <begin position="1"/>
        <end position="19"/>
    </location>
</feature>
<sequence length="312" mass="35218">MVWPFSSSPSNNGTTSSTTDPYSKLDPSLRQFLDRGPNPPPTQPTPAPTTQPTPTPNTQPLPSHSQQPPSPPSNTPTLFPDGRYAHLWSTYQPQTSIESSQKSDQERLSDVLSAWKERNASIGKAALENCAAINTELDECWRNPSWKQRFTICRTESKALERCVTMNQRFLKTLGYLSALDRPEAEREAIQMHADRLYMRMLERERERKEGGDGGSGDGGGGGVDAERRLERPLELERLSEHGKRQLEDRVKGLDPVERDLEERAFAAEIRAGAETMQQVEKYRSEARQARTERIESGQSRPSDRLQSWLGR</sequence>
<feature type="compositionally biased region" description="Basic and acidic residues" evidence="1">
    <location>
        <begin position="281"/>
        <end position="296"/>
    </location>
</feature>
<feature type="region of interest" description="Disordered" evidence="1">
    <location>
        <begin position="205"/>
        <end position="229"/>
    </location>
</feature>
<gene>
    <name evidence="2" type="ORF">GOMPHAMPRED_001745</name>
</gene>
<name>A0A8H3FAZ4_9LECA</name>
<dbReference type="AlphaFoldDB" id="A0A8H3FAZ4"/>
<proteinExistence type="predicted"/>
<dbReference type="OrthoDB" id="2103031at2759"/>
<feature type="region of interest" description="Disordered" evidence="1">
    <location>
        <begin position="1"/>
        <end position="82"/>
    </location>
</feature>
<feature type="compositionally biased region" description="Pro residues" evidence="1">
    <location>
        <begin position="37"/>
        <end position="59"/>
    </location>
</feature>
<feature type="region of interest" description="Disordered" evidence="1">
    <location>
        <begin position="271"/>
        <end position="312"/>
    </location>
</feature>
<dbReference type="EMBL" id="CAJPDQ010000014">
    <property type="protein sequence ID" value="CAF9919322.1"/>
    <property type="molecule type" value="Genomic_DNA"/>
</dbReference>
<comment type="caution">
    <text evidence="2">The sequence shown here is derived from an EMBL/GenBank/DDBJ whole genome shotgun (WGS) entry which is preliminary data.</text>
</comment>
<evidence type="ECO:0000256" key="1">
    <source>
        <dbReference type="SAM" id="MobiDB-lite"/>
    </source>
</evidence>
<evidence type="ECO:0000313" key="3">
    <source>
        <dbReference type="Proteomes" id="UP000664169"/>
    </source>
</evidence>